<organism evidence="2 3">
    <name type="scientific">Natronoflexus pectinivorans</name>
    <dbReference type="NCBI Taxonomy" id="682526"/>
    <lineage>
        <taxon>Bacteria</taxon>
        <taxon>Pseudomonadati</taxon>
        <taxon>Bacteroidota</taxon>
        <taxon>Bacteroidia</taxon>
        <taxon>Marinilabiliales</taxon>
        <taxon>Marinilabiliaceae</taxon>
        <taxon>Natronoflexus</taxon>
    </lineage>
</organism>
<dbReference type="AlphaFoldDB" id="A0A4R2GK05"/>
<keyword evidence="1" id="KW-0732">Signal</keyword>
<evidence type="ECO:0000313" key="2">
    <source>
        <dbReference type="EMBL" id="TCO08384.1"/>
    </source>
</evidence>
<feature type="chain" id="PRO_5020263237" evidence="1">
    <location>
        <begin position="20"/>
        <end position="128"/>
    </location>
</feature>
<dbReference type="OrthoDB" id="9893778at2"/>
<keyword evidence="3" id="KW-1185">Reference proteome</keyword>
<dbReference type="Proteomes" id="UP000295221">
    <property type="component" value="Unassembled WGS sequence"/>
</dbReference>
<name>A0A4R2GK05_9BACT</name>
<accession>A0A4R2GK05</accession>
<gene>
    <name evidence="2" type="ORF">EV194_105188</name>
</gene>
<evidence type="ECO:0000313" key="3">
    <source>
        <dbReference type="Proteomes" id="UP000295221"/>
    </source>
</evidence>
<proteinExistence type="predicted"/>
<dbReference type="RefSeq" id="WP_132433672.1">
    <property type="nucleotide sequence ID" value="NZ_SLWK01000005.1"/>
</dbReference>
<protein>
    <submittedName>
        <fullName evidence="2">Uncharacterized protein</fullName>
    </submittedName>
</protein>
<reference evidence="2 3" key="1">
    <citation type="submission" date="2019-03" db="EMBL/GenBank/DDBJ databases">
        <title>Genomic Encyclopedia of Type Strains, Phase IV (KMG-IV): sequencing the most valuable type-strain genomes for metagenomic binning, comparative biology and taxonomic classification.</title>
        <authorList>
            <person name="Goeker M."/>
        </authorList>
    </citation>
    <scope>NUCLEOTIDE SEQUENCE [LARGE SCALE GENOMIC DNA]</scope>
    <source>
        <strain evidence="2 3">DSM 24179</strain>
    </source>
</reference>
<evidence type="ECO:0000256" key="1">
    <source>
        <dbReference type="SAM" id="SignalP"/>
    </source>
</evidence>
<dbReference type="EMBL" id="SLWK01000005">
    <property type="protein sequence ID" value="TCO08384.1"/>
    <property type="molecule type" value="Genomic_DNA"/>
</dbReference>
<feature type="signal peptide" evidence="1">
    <location>
        <begin position="1"/>
        <end position="19"/>
    </location>
</feature>
<comment type="caution">
    <text evidence="2">The sequence shown here is derived from an EMBL/GenBank/DDBJ whole genome shotgun (WGS) entry which is preliminary data.</text>
</comment>
<sequence>MRKLILIAAIALMSGMATMAQKTEVLYFKANLGCCMARACDLLQNDIKSMVESNFEASEVIFKEVRLADPANADLVQKFNARSQTVIIVKNGDTENFKDISADARTYLRSRNSEEFESKLVASVNDNQ</sequence>